<evidence type="ECO:0000313" key="12">
    <source>
        <dbReference type="EMBL" id="ERP30834.1"/>
    </source>
</evidence>
<name>U7D2Y2_9BACT</name>
<dbReference type="Proteomes" id="UP000017148">
    <property type="component" value="Unassembled WGS sequence"/>
</dbReference>
<comment type="catalytic activity">
    <reaction evidence="8 10">
        <text>a 2'-deoxyribonucleoside 5'-diphosphate + [thioredoxin]-disulfide + H2O = a ribonucleoside 5'-diphosphate + [thioredoxin]-dithiol</text>
        <dbReference type="Rhea" id="RHEA:23252"/>
        <dbReference type="Rhea" id="RHEA-COMP:10698"/>
        <dbReference type="Rhea" id="RHEA-COMP:10700"/>
        <dbReference type="ChEBI" id="CHEBI:15377"/>
        <dbReference type="ChEBI" id="CHEBI:29950"/>
        <dbReference type="ChEBI" id="CHEBI:50058"/>
        <dbReference type="ChEBI" id="CHEBI:57930"/>
        <dbReference type="ChEBI" id="CHEBI:73316"/>
        <dbReference type="EC" id="1.17.4.1"/>
    </reaction>
</comment>
<keyword evidence="13" id="KW-1185">Reference proteome</keyword>
<evidence type="ECO:0000256" key="8">
    <source>
        <dbReference type="ARBA" id="ARBA00047754"/>
    </source>
</evidence>
<keyword evidence="4 9" id="KW-0547">Nucleotide-binding</keyword>
<dbReference type="STRING" id="1313304.CALK_2324"/>
<comment type="similarity">
    <text evidence="1 10">Belongs to the ribonucleoside diphosphate reductase large chain family.</text>
</comment>
<dbReference type="InterPro" id="IPR000788">
    <property type="entry name" value="RNR_lg_C"/>
</dbReference>
<protein>
    <recommendedName>
        <fullName evidence="2 10">Ribonucleoside-diphosphate reductase</fullName>
        <ecNumber evidence="2 10">1.17.4.1</ecNumber>
    </recommendedName>
</protein>
<keyword evidence="7 10" id="KW-0215">Deoxyribonucleotide synthesis</keyword>
<comment type="function">
    <text evidence="10">Provides the precursors necessary for DNA synthesis. Catalyzes the biosynthesis of deoxyribonucleotides from the corresponding ribonucleotides.</text>
</comment>
<dbReference type="PROSITE" id="PS51161">
    <property type="entry name" value="ATP_CONE"/>
    <property type="match status" value="1"/>
</dbReference>
<dbReference type="Pfam" id="PF02867">
    <property type="entry name" value="Ribonuc_red_lgC"/>
    <property type="match status" value="1"/>
</dbReference>
<dbReference type="OrthoDB" id="9762933at2"/>
<evidence type="ECO:0000256" key="9">
    <source>
        <dbReference type="PROSITE-ProRule" id="PRU00492"/>
    </source>
</evidence>
<dbReference type="PRINTS" id="PR01183">
    <property type="entry name" value="RIBORDTASEM1"/>
</dbReference>
<dbReference type="NCBIfam" id="TIGR02506">
    <property type="entry name" value="NrdE_NrdA"/>
    <property type="match status" value="1"/>
</dbReference>
<keyword evidence="5 9" id="KW-0067">ATP-binding</keyword>
<feature type="domain" description="ATP-cone" evidence="11">
    <location>
        <begin position="1"/>
        <end position="92"/>
    </location>
</feature>
<dbReference type="InterPro" id="IPR039718">
    <property type="entry name" value="Rrm1"/>
</dbReference>
<dbReference type="UniPathway" id="UPA00326"/>
<dbReference type="Pfam" id="PF00317">
    <property type="entry name" value="Ribonuc_red_lgN"/>
    <property type="match status" value="1"/>
</dbReference>
<dbReference type="Pfam" id="PF03477">
    <property type="entry name" value="ATP-cone"/>
    <property type="match status" value="1"/>
</dbReference>
<dbReference type="Gene3D" id="3.20.70.20">
    <property type="match status" value="1"/>
</dbReference>
<dbReference type="GO" id="GO:0005524">
    <property type="term" value="F:ATP binding"/>
    <property type="evidence" value="ECO:0007669"/>
    <property type="project" value="UniProtKB-UniRule"/>
</dbReference>
<dbReference type="PROSITE" id="PS00089">
    <property type="entry name" value="RIBORED_LARGE"/>
    <property type="match status" value="1"/>
</dbReference>
<evidence type="ECO:0000256" key="2">
    <source>
        <dbReference type="ARBA" id="ARBA00012274"/>
    </source>
</evidence>
<dbReference type="AlphaFoldDB" id="U7D2Y2"/>
<dbReference type="EMBL" id="ASJR01000030">
    <property type="protein sequence ID" value="ERP30834.1"/>
    <property type="molecule type" value="Genomic_DNA"/>
</dbReference>
<comment type="caution">
    <text evidence="12">The sequence shown here is derived from an EMBL/GenBank/DDBJ whole genome shotgun (WGS) entry which is preliminary data.</text>
</comment>
<dbReference type="GO" id="GO:0004748">
    <property type="term" value="F:ribonucleoside-diphosphate reductase activity, thioredoxin disulfide as acceptor"/>
    <property type="evidence" value="ECO:0007669"/>
    <property type="project" value="UniProtKB-EC"/>
</dbReference>
<proteinExistence type="inferred from homology"/>
<evidence type="ECO:0000256" key="4">
    <source>
        <dbReference type="ARBA" id="ARBA00022741"/>
    </source>
</evidence>
<dbReference type="InterPro" id="IPR005144">
    <property type="entry name" value="ATP-cone_dom"/>
</dbReference>
<evidence type="ECO:0000256" key="7">
    <source>
        <dbReference type="ARBA" id="ARBA00023116"/>
    </source>
</evidence>
<dbReference type="PANTHER" id="PTHR11573">
    <property type="entry name" value="RIBONUCLEOSIDE-DIPHOSPHATE REDUCTASE LARGE CHAIN"/>
    <property type="match status" value="1"/>
</dbReference>
<evidence type="ECO:0000259" key="11">
    <source>
        <dbReference type="PROSITE" id="PS51161"/>
    </source>
</evidence>
<evidence type="ECO:0000256" key="6">
    <source>
        <dbReference type="ARBA" id="ARBA00023002"/>
    </source>
</evidence>
<dbReference type="InterPro" id="IPR013346">
    <property type="entry name" value="NrdE_NrdA_C"/>
</dbReference>
<reference evidence="12 13" key="1">
    <citation type="journal article" date="2013" name="Environ. Microbiol.">
        <title>Genome analysis of Chitinivibrio alkaliphilus gen. nov., sp. nov., a novel extremely haloalkaliphilic anaerobic chitinolytic bacterium from the candidate phylum Termite Group 3.</title>
        <authorList>
            <person name="Sorokin D.Y."/>
            <person name="Gumerov V.M."/>
            <person name="Rakitin A.L."/>
            <person name="Beletsky A.V."/>
            <person name="Damste J.S."/>
            <person name="Muyzer G."/>
            <person name="Mardanov A.V."/>
            <person name="Ravin N.V."/>
        </authorList>
    </citation>
    <scope>NUCLEOTIDE SEQUENCE [LARGE SCALE GENOMIC DNA]</scope>
    <source>
        <strain evidence="12 13">ACht1</strain>
    </source>
</reference>
<dbReference type="SUPFAM" id="SSF48168">
    <property type="entry name" value="R1 subunit of ribonucleotide reductase, N-terminal domain"/>
    <property type="match status" value="1"/>
</dbReference>
<keyword evidence="6 10" id="KW-0560">Oxidoreductase</keyword>
<dbReference type="EC" id="1.17.4.1" evidence="2 10"/>
<dbReference type="GO" id="GO:0005971">
    <property type="term" value="C:ribonucleoside-diphosphate reductase complex"/>
    <property type="evidence" value="ECO:0007669"/>
    <property type="project" value="TreeGrafter"/>
</dbReference>
<keyword evidence="3" id="KW-0021">Allosteric enzyme</keyword>
<accession>U7D2Y2</accession>
<dbReference type="InterPro" id="IPR013509">
    <property type="entry name" value="RNR_lsu_N"/>
</dbReference>
<evidence type="ECO:0000256" key="1">
    <source>
        <dbReference type="ARBA" id="ARBA00010406"/>
    </source>
</evidence>
<gene>
    <name evidence="12" type="ORF">CALK_2324</name>
</gene>
<dbReference type="eggNOG" id="COG0209">
    <property type="taxonomic scope" value="Bacteria"/>
</dbReference>
<organism evidence="12 13">
    <name type="scientific">Chitinivibrio alkaliphilus ACht1</name>
    <dbReference type="NCBI Taxonomy" id="1313304"/>
    <lineage>
        <taxon>Bacteria</taxon>
        <taxon>Pseudomonadati</taxon>
        <taxon>Fibrobacterota</taxon>
        <taxon>Chitinivibrionia</taxon>
        <taxon>Chitinivibrionales</taxon>
        <taxon>Chitinivibrionaceae</taxon>
        <taxon>Chitinivibrio</taxon>
    </lineage>
</organism>
<evidence type="ECO:0000256" key="5">
    <source>
        <dbReference type="ARBA" id="ARBA00022840"/>
    </source>
</evidence>
<dbReference type="CDD" id="cd01679">
    <property type="entry name" value="RNR_I"/>
    <property type="match status" value="1"/>
</dbReference>
<dbReference type="PANTHER" id="PTHR11573:SF6">
    <property type="entry name" value="RIBONUCLEOSIDE-DIPHOSPHATE REDUCTASE LARGE SUBUNIT"/>
    <property type="match status" value="1"/>
</dbReference>
<evidence type="ECO:0000256" key="10">
    <source>
        <dbReference type="RuleBase" id="RU003410"/>
    </source>
</evidence>
<sequence>MQIIKRDQRETSVDIQEIRKALEWACAGLDVSYLELESHSTALYGGQDRVSTRDIQLSLVDEALHMTTPQRPEFRIVAARLLLMEIYKEAAYNRGYTEFGYGDYLTCVREAVRRNLYDPVIFEYYTEAELYEAGKFLTPAYDLDFDYAGARLLINRYLIRDREEVFELPQEMFLTIALFCAANEEKTHRLDRVREFYEVLAARKISLATPILLNLRRCGGNLSSCFVAAADDSLDSIFYTVNTIARISKNGGGVGVNISRIRSAGAEIKGTPGASGGVVPWIRIMNDTAVAVNQMGKRAGALTVALDAWHHDLPEFLELQTENGDQRKKAYDIFPQVVVPDLFMERVEERGEWTLFDPHEVRLAYGVEIAELWGDEFKKWYTKLESDTSLSLTRRVSARELFKQIMKSQVETGMPYLFFKDTVNRMNPNKHDGIIPSGNLCQESFSNFRPSAIEEPHTEEGSIRQISREGLVHTCNLVSLNLAEIDEYELPQICARAVRILDNSIDMTFPPIMESRHHNERYRTIGVGAMGLADLLAKKKIPFEKAAAFADAYFEKIAYFTVSASADLALERGAYPAFAGSDWERGIFFGRDRAWYEANSDIASKWLELMDKISREGIRNSQLLAIAPNTSSSLLQGCTAGVLPVFSKFHIDKNANGAIPLCPPFIKESFWYYKENKHIDQREVVRLMGAIQKWIDQGISMELLYNLNTPITARDIYEVLMTAWKEGVKTVYYTRTLQKNSNISEKAECESCAN</sequence>
<dbReference type="SUPFAM" id="SSF51998">
    <property type="entry name" value="PFL-like glycyl radical enzymes"/>
    <property type="match status" value="1"/>
</dbReference>
<dbReference type="RefSeq" id="WP_022637683.1">
    <property type="nucleotide sequence ID" value="NZ_ASJR01000030.1"/>
</dbReference>
<evidence type="ECO:0000313" key="13">
    <source>
        <dbReference type="Proteomes" id="UP000017148"/>
    </source>
</evidence>
<dbReference type="GO" id="GO:0009263">
    <property type="term" value="P:deoxyribonucleotide biosynthetic process"/>
    <property type="evidence" value="ECO:0007669"/>
    <property type="project" value="UniProtKB-KW"/>
</dbReference>
<dbReference type="PATRIC" id="fig|1313304.3.peg.2215"/>
<dbReference type="InterPro" id="IPR008926">
    <property type="entry name" value="RNR_R1-su_N"/>
</dbReference>
<evidence type="ECO:0000256" key="3">
    <source>
        <dbReference type="ARBA" id="ARBA00022533"/>
    </source>
</evidence>